<dbReference type="Proteomes" id="UP000663861">
    <property type="component" value="Unassembled WGS sequence"/>
</dbReference>
<dbReference type="InterPro" id="IPR050167">
    <property type="entry name" value="Ser_Thr_protein_kinase"/>
</dbReference>
<dbReference type="GO" id="GO:0005737">
    <property type="term" value="C:cytoplasm"/>
    <property type="evidence" value="ECO:0007669"/>
    <property type="project" value="TreeGrafter"/>
</dbReference>
<evidence type="ECO:0000313" key="4">
    <source>
        <dbReference type="Proteomes" id="UP000663861"/>
    </source>
</evidence>
<dbReference type="AlphaFoldDB" id="A0A8H2XGR2"/>
<dbReference type="EMBL" id="CAJMWY010000270">
    <property type="protein sequence ID" value="CAE6424761.1"/>
    <property type="molecule type" value="Genomic_DNA"/>
</dbReference>
<reference evidence="3" key="1">
    <citation type="submission" date="2021-01" db="EMBL/GenBank/DDBJ databases">
        <authorList>
            <person name="Kaushik A."/>
        </authorList>
    </citation>
    <scope>NUCLEOTIDE SEQUENCE</scope>
    <source>
        <strain evidence="3">AG4-RS23</strain>
    </source>
</reference>
<dbReference type="GO" id="GO:0007165">
    <property type="term" value="P:signal transduction"/>
    <property type="evidence" value="ECO:0007669"/>
    <property type="project" value="TreeGrafter"/>
</dbReference>
<evidence type="ECO:0000256" key="1">
    <source>
        <dbReference type="SAM" id="MobiDB-lite"/>
    </source>
</evidence>
<accession>A0A8H2XGR2</accession>
<dbReference type="PANTHER" id="PTHR23257">
    <property type="entry name" value="SERINE-THREONINE PROTEIN KINASE"/>
    <property type="match status" value="1"/>
</dbReference>
<evidence type="ECO:0000313" key="3">
    <source>
        <dbReference type="EMBL" id="CAE6424761.1"/>
    </source>
</evidence>
<comment type="caution">
    <text evidence="3">The sequence shown here is derived from an EMBL/GenBank/DDBJ whole genome shotgun (WGS) entry which is preliminary data.</text>
</comment>
<dbReference type="GO" id="GO:0004672">
    <property type="term" value="F:protein kinase activity"/>
    <property type="evidence" value="ECO:0007669"/>
    <property type="project" value="InterPro"/>
</dbReference>
<evidence type="ECO:0000259" key="2">
    <source>
        <dbReference type="PROSITE" id="PS50011"/>
    </source>
</evidence>
<feature type="domain" description="Protein kinase" evidence="2">
    <location>
        <begin position="1"/>
        <end position="135"/>
    </location>
</feature>
<dbReference type="InterPro" id="IPR011009">
    <property type="entry name" value="Kinase-like_dom_sf"/>
</dbReference>
<dbReference type="Gene3D" id="1.10.510.10">
    <property type="entry name" value="Transferase(Phosphotransferase) domain 1"/>
    <property type="match status" value="1"/>
</dbReference>
<sequence>TLRWMAPELQVTEGQGTTMPGDMFAFGMTMLELYTGLPPFSTVKNDIAVLLKYQKGERPLRPSQPKSNVKHSNRNSAEARSRTPRNRGEPRNVCVLMDDDTWNQVQKCWDQEPTSRPSANEMLDWFIWKKKRKLFGLDDYQQVVGPFLPRAAFAPPRQFSRLRLALGHR</sequence>
<protein>
    <recommendedName>
        <fullName evidence="2">Protein kinase domain-containing protein</fullName>
    </recommendedName>
</protein>
<dbReference type="PROSITE" id="PS50011">
    <property type="entry name" value="PROTEIN_KINASE_DOM"/>
    <property type="match status" value="1"/>
</dbReference>
<dbReference type="GO" id="GO:0005524">
    <property type="term" value="F:ATP binding"/>
    <property type="evidence" value="ECO:0007669"/>
    <property type="project" value="InterPro"/>
</dbReference>
<feature type="region of interest" description="Disordered" evidence="1">
    <location>
        <begin position="58"/>
        <end position="91"/>
    </location>
</feature>
<gene>
    <name evidence="3" type="ORF">RDB_LOCUS18308</name>
</gene>
<dbReference type="Pfam" id="PF00069">
    <property type="entry name" value="Pkinase"/>
    <property type="match status" value="1"/>
</dbReference>
<proteinExistence type="predicted"/>
<name>A0A8H2XGR2_9AGAM</name>
<feature type="compositionally biased region" description="Basic and acidic residues" evidence="1">
    <location>
        <begin position="77"/>
        <end position="90"/>
    </location>
</feature>
<organism evidence="3 4">
    <name type="scientific">Rhizoctonia solani</name>
    <dbReference type="NCBI Taxonomy" id="456999"/>
    <lineage>
        <taxon>Eukaryota</taxon>
        <taxon>Fungi</taxon>
        <taxon>Dikarya</taxon>
        <taxon>Basidiomycota</taxon>
        <taxon>Agaricomycotina</taxon>
        <taxon>Agaricomycetes</taxon>
        <taxon>Cantharellales</taxon>
        <taxon>Ceratobasidiaceae</taxon>
        <taxon>Rhizoctonia</taxon>
    </lineage>
</organism>
<dbReference type="InterPro" id="IPR000719">
    <property type="entry name" value="Prot_kinase_dom"/>
</dbReference>
<feature type="non-terminal residue" evidence="3">
    <location>
        <position position="1"/>
    </location>
</feature>
<dbReference type="SUPFAM" id="SSF56112">
    <property type="entry name" value="Protein kinase-like (PK-like)"/>
    <property type="match status" value="1"/>
</dbReference>